<feature type="repeat" description="PPR" evidence="2">
    <location>
        <begin position="48"/>
        <end position="82"/>
    </location>
</feature>
<dbReference type="EMBL" id="JAATIQ010000364">
    <property type="protein sequence ID" value="KAF4359633.1"/>
    <property type="molecule type" value="Genomic_DNA"/>
</dbReference>
<name>A0A7J6EMK6_CANSA</name>
<dbReference type="AlphaFoldDB" id="A0A7J6EMK6"/>
<evidence type="ECO:0000313" key="4">
    <source>
        <dbReference type="Proteomes" id="UP000583929"/>
    </source>
</evidence>
<dbReference type="InterPro" id="IPR046960">
    <property type="entry name" value="PPR_At4g14850-like_plant"/>
</dbReference>
<evidence type="ECO:0008006" key="5">
    <source>
        <dbReference type="Google" id="ProtNLM"/>
    </source>
</evidence>
<gene>
    <name evidence="3" type="ORF">G4B88_000444</name>
</gene>
<dbReference type="NCBIfam" id="TIGR00756">
    <property type="entry name" value="PPR"/>
    <property type="match status" value="2"/>
</dbReference>
<feature type="repeat" description="PPR" evidence="2">
    <location>
        <begin position="367"/>
        <end position="401"/>
    </location>
</feature>
<feature type="repeat" description="PPR" evidence="2">
    <location>
        <begin position="252"/>
        <end position="289"/>
    </location>
</feature>
<dbReference type="PROSITE" id="PS51375">
    <property type="entry name" value="PPR"/>
    <property type="match status" value="4"/>
</dbReference>
<dbReference type="Pfam" id="PF01535">
    <property type="entry name" value="PPR"/>
    <property type="match status" value="3"/>
</dbReference>
<dbReference type="FunFam" id="1.25.40.10:FF:000344">
    <property type="entry name" value="Pentatricopeptide repeat-containing protein"/>
    <property type="match status" value="1"/>
</dbReference>
<keyword evidence="1" id="KW-0677">Repeat</keyword>
<protein>
    <recommendedName>
        <fullName evidence="5">Pentatricopeptide repeat-containing protein</fullName>
    </recommendedName>
</protein>
<dbReference type="InterPro" id="IPR011990">
    <property type="entry name" value="TPR-like_helical_dom_sf"/>
</dbReference>
<sequence>MHAHITICGHNQNPFTASKLVGKYIEHSCKNSSMEDAQKVFDSLLKRDVFLWNVVIQGYAKWGPFVKAIGMYCRMRQSGLLPNNYTYIYVLKACGAMKDWKNGGVVHGHVVLSGLYSDLFVGNALVTFYSKCQEANVSRKVFDGIAHKDIVSWNSMISGYVANGFVDEALAVFCTLIQDQTTCCVNRSTLVSTLSACVQASGIRVGLWIHSNIIKSGMEMDAALSSGLISMYGNCGRVSIAREVFVQTRDKSLEVWSAMIKCYGMNGHANEAVEIFSRHAGMVEKGCQIFEKMEEYRVEKSHKHYACMVDLFGRAGFIDQAIEFIKNMPVQPRKDVYGALLGACRMHNNTELAEEIAKRLVLVDPNNARQYITMASLYEERGRWEEAARLRDELREKKIRKLTGTSSINRI</sequence>
<dbReference type="InterPro" id="IPR046848">
    <property type="entry name" value="E_motif"/>
</dbReference>
<dbReference type="Gene3D" id="1.25.40.10">
    <property type="entry name" value="Tetratricopeptide repeat domain"/>
    <property type="match status" value="3"/>
</dbReference>
<feature type="repeat" description="PPR" evidence="2">
    <location>
        <begin position="149"/>
        <end position="183"/>
    </location>
</feature>
<dbReference type="Pfam" id="PF13041">
    <property type="entry name" value="PPR_2"/>
    <property type="match status" value="1"/>
</dbReference>
<dbReference type="FunFam" id="1.25.40.10:FF:001566">
    <property type="entry name" value="Tetratricopeptide repeat (TPR)-like superfamily protein"/>
    <property type="match status" value="1"/>
</dbReference>
<dbReference type="SUPFAM" id="SSF48452">
    <property type="entry name" value="TPR-like"/>
    <property type="match status" value="1"/>
</dbReference>
<dbReference type="GO" id="GO:0009451">
    <property type="term" value="P:RNA modification"/>
    <property type="evidence" value="ECO:0007669"/>
    <property type="project" value="InterPro"/>
</dbReference>
<evidence type="ECO:0000256" key="1">
    <source>
        <dbReference type="ARBA" id="ARBA00022737"/>
    </source>
</evidence>
<proteinExistence type="predicted"/>
<dbReference type="PANTHER" id="PTHR47926">
    <property type="entry name" value="PENTATRICOPEPTIDE REPEAT-CONTAINING PROTEIN"/>
    <property type="match status" value="1"/>
</dbReference>
<dbReference type="GO" id="GO:0003723">
    <property type="term" value="F:RNA binding"/>
    <property type="evidence" value="ECO:0007669"/>
    <property type="project" value="InterPro"/>
</dbReference>
<evidence type="ECO:0000313" key="3">
    <source>
        <dbReference type="EMBL" id="KAF4359633.1"/>
    </source>
</evidence>
<comment type="caution">
    <text evidence="3">The sequence shown here is derived from an EMBL/GenBank/DDBJ whole genome shotgun (WGS) entry which is preliminary data.</text>
</comment>
<organism evidence="3 4">
    <name type="scientific">Cannabis sativa</name>
    <name type="common">Hemp</name>
    <name type="synonym">Marijuana</name>
    <dbReference type="NCBI Taxonomy" id="3483"/>
    <lineage>
        <taxon>Eukaryota</taxon>
        <taxon>Viridiplantae</taxon>
        <taxon>Streptophyta</taxon>
        <taxon>Embryophyta</taxon>
        <taxon>Tracheophyta</taxon>
        <taxon>Spermatophyta</taxon>
        <taxon>Magnoliopsida</taxon>
        <taxon>eudicotyledons</taxon>
        <taxon>Gunneridae</taxon>
        <taxon>Pentapetalae</taxon>
        <taxon>rosids</taxon>
        <taxon>fabids</taxon>
        <taxon>Rosales</taxon>
        <taxon>Cannabaceae</taxon>
        <taxon>Cannabis</taxon>
    </lineage>
</organism>
<dbReference type="Pfam" id="PF20431">
    <property type="entry name" value="E_motif"/>
    <property type="match status" value="1"/>
</dbReference>
<keyword evidence="4" id="KW-1185">Reference proteome</keyword>
<dbReference type="PANTHER" id="PTHR47926:SF355">
    <property type="entry name" value="DYW DOMAIN-CONTAINING PROTEIN"/>
    <property type="match status" value="1"/>
</dbReference>
<reference evidence="3 4" key="1">
    <citation type="journal article" date="2020" name="bioRxiv">
        <title>Sequence and annotation of 42 cannabis genomes reveals extensive copy number variation in cannabinoid synthesis and pathogen resistance genes.</title>
        <authorList>
            <person name="Mckernan K.J."/>
            <person name="Helbert Y."/>
            <person name="Kane L.T."/>
            <person name="Ebling H."/>
            <person name="Zhang L."/>
            <person name="Liu B."/>
            <person name="Eaton Z."/>
            <person name="Mclaughlin S."/>
            <person name="Kingan S."/>
            <person name="Baybayan P."/>
            <person name="Concepcion G."/>
            <person name="Jordan M."/>
            <person name="Riva A."/>
            <person name="Barbazuk W."/>
            <person name="Harkins T."/>
        </authorList>
    </citation>
    <scope>NUCLEOTIDE SEQUENCE [LARGE SCALE GENOMIC DNA]</scope>
    <source>
        <strain evidence="4">cv. Jamaican Lion 4</strain>
        <tissue evidence="3">Leaf</tissue>
    </source>
</reference>
<dbReference type="InterPro" id="IPR002885">
    <property type="entry name" value="PPR_rpt"/>
</dbReference>
<accession>A0A7J6EMK6</accession>
<dbReference type="Proteomes" id="UP000583929">
    <property type="component" value="Unassembled WGS sequence"/>
</dbReference>
<evidence type="ECO:0000256" key="2">
    <source>
        <dbReference type="PROSITE-ProRule" id="PRU00708"/>
    </source>
</evidence>